<dbReference type="GO" id="GO:0003677">
    <property type="term" value="F:DNA binding"/>
    <property type="evidence" value="ECO:0007669"/>
    <property type="project" value="UniProtKB-KW"/>
</dbReference>
<organism evidence="4 5">
    <name type="scientific">Fluviispira multicolorata</name>
    <dbReference type="NCBI Taxonomy" id="2654512"/>
    <lineage>
        <taxon>Bacteria</taxon>
        <taxon>Pseudomonadati</taxon>
        <taxon>Bdellovibrionota</taxon>
        <taxon>Oligoflexia</taxon>
        <taxon>Silvanigrellales</taxon>
        <taxon>Silvanigrellaceae</taxon>
        <taxon>Fluviispira</taxon>
    </lineage>
</organism>
<dbReference type="AlphaFoldDB" id="A0A833N619"/>
<dbReference type="GO" id="GO:0000150">
    <property type="term" value="F:DNA strand exchange activity"/>
    <property type="evidence" value="ECO:0007669"/>
    <property type="project" value="InterPro"/>
</dbReference>
<feature type="domain" description="Resolvase/invertase-type recombinase catalytic" evidence="3">
    <location>
        <begin position="3"/>
        <end position="135"/>
    </location>
</feature>
<protein>
    <recommendedName>
        <fullName evidence="3">Resolvase/invertase-type recombinase catalytic domain-containing protein</fullName>
    </recommendedName>
</protein>
<dbReference type="Proteomes" id="UP000442694">
    <property type="component" value="Unassembled WGS sequence"/>
</dbReference>
<dbReference type="SMART" id="SM00857">
    <property type="entry name" value="Resolvase"/>
    <property type="match status" value="1"/>
</dbReference>
<comment type="caution">
    <text evidence="4">The sequence shown here is derived from an EMBL/GenBank/DDBJ whole genome shotgun (WGS) entry which is preliminary data.</text>
</comment>
<evidence type="ECO:0000256" key="1">
    <source>
        <dbReference type="ARBA" id="ARBA00023125"/>
    </source>
</evidence>
<dbReference type="InterPro" id="IPR006119">
    <property type="entry name" value="Resolv_N"/>
</dbReference>
<sequence>MKVAIYSKNDSYEHKMPQKQKSRLHNYALQRGWKIINEFEDYYFSEKRQARERDKLMQLAKEKEIDVVLVWSLKCWTASTRDLILSLDELSQYGVSFVSLSEPLDSLSPAGKTFSEILTAFAKFEKESSFKNNLSTPKSTQIKNSQNKRLGKALKCADEMKRLQKEGKNHSEIARALNVSRSSVHNILGNTKKKAENNRIYKKGEAQTLFCKSFYNVVNFLTYHSRMSIKK</sequence>
<dbReference type="InterPro" id="IPR036162">
    <property type="entry name" value="Resolvase-like_N_sf"/>
</dbReference>
<gene>
    <name evidence="4" type="ORF">GCL57_04905</name>
</gene>
<dbReference type="Gene3D" id="1.10.10.60">
    <property type="entry name" value="Homeodomain-like"/>
    <property type="match status" value="1"/>
</dbReference>
<dbReference type="SUPFAM" id="SSF53041">
    <property type="entry name" value="Resolvase-like"/>
    <property type="match status" value="1"/>
</dbReference>
<dbReference type="Gene3D" id="3.40.50.1390">
    <property type="entry name" value="Resolvase, N-terminal catalytic domain"/>
    <property type="match status" value="1"/>
</dbReference>
<dbReference type="PANTHER" id="PTHR30461">
    <property type="entry name" value="DNA-INVERTASE FROM LAMBDOID PROPHAGE"/>
    <property type="match status" value="1"/>
</dbReference>
<keyword evidence="5" id="KW-1185">Reference proteome</keyword>
<dbReference type="RefSeq" id="WP_152212164.1">
    <property type="nucleotide sequence ID" value="NZ_WFLN01000005.1"/>
</dbReference>
<dbReference type="PANTHER" id="PTHR30461:SF2">
    <property type="entry name" value="SERINE RECOMBINASE PINE-RELATED"/>
    <property type="match status" value="1"/>
</dbReference>
<evidence type="ECO:0000313" key="4">
    <source>
        <dbReference type="EMBL" id="KAB8031989.1"/>
    </source>
</evidence>
<dbReference type="InterPro" id="IPR050639">
    <property type="entry name" value="SSR_resolvase"/>
</dbReference>
<keyword evidence="2" id="KW-0233">DNA recombination</keyword>
<dbReference type="Pfam" id="PF00239">
    <property type="entry name" value="Resolvase"/>
    <property type="match status" value="1"/>
</dbReference>
<name>A0A833N619_9BACT</name>
<keyword evidence="1" id="KW-0238">DNA-binding</keyword>
<evidence type="ECO:0000259" key="3">
    <source>
        <dbReference type="SMART" id="SM00857"/>
    </source>
</evidence>
<evidence type="ECO:0000313" key="5">
    <source>
        <dbReference type="Proteomes" id="UP000442694"/>
    </source>
</evidence>
<reference evidence="4 5" key="1">
    <citation type="submission" date="2019-10" db="EMBL/GenBank/DDBJ databases">
        <title>New genus of Silvanigrellaceae.</title>
        <authorList>
            <person name="Pitt A."/>
            <person name="Hahn M.W."/>
        </authorList>
    </citation>
    <scope>NUCLEOTIDE SEQUENCE [LARGE SCALE GENOMIC DNA]</scope>
    <source>
        <strain evidence="4 5">33A1-SZDP</strain>
    </source>
</reference>
<dbReference type="EMBL" id="WFLN01000005">
    <property type="protein sequence ID" value="KAB8031989.1"/>
    <property type="molecule type" value="Genomic_DNA"/>
</dbReference>
<accession>A0A833N619</accession>
<proteinExistence type="predicted"/>
<evidence type="ECO:0000256" key="2">
    <source>
        <dbReference type="ARBA" id="ARBA00023172"/>
    </source>
</evidence>